<dbReference type="AlphaFoldDB" id="A0A2T5C560"/>
<dbReference type="PANTHER" id="PTHR40459:SF1">
    <property type="entry name" value="CONSERVED HYPOTHETICAL ALANINE AND LEUCINE RICH PROTEIN"/>
    <property type="match status" value="1"/>
</dbReference>
<evidence type="ECO:0000313" key="3">
    <source>
        <dbReference type="EMBL" id="PTN09977.1"/>
    </source>
</evidence>
<dbReference type="Pfam" id="PF03807">
    <property type="entry name" value="F420_oxidored"/>
    <property type="match status" value="1"/>
</dbReference>
<dbReference type="InterPro" id="IPR036291">
    <property type="entry name" value="NAD(P)-bd_dom_sf"/>
</dbReference>
<gene>
    <name evidence="3" type="ORF">C8N47_103274</name>
</gene>
<dbReference type="SUPFAM" id="SSF48179">
    <property type="entry name" value="6-phosphogluconate dehydrogenase C-terminal domain-like"/>
    <property type="match status" value="1"/>
</dbReference>
<dbReference type="PANTHER" id="PTHR40459">
    <property type="entry name" value="CONSERVED HYPOTHETICAL ALANINE AND LEUCINE RICH PROTEIN"/>
    <property type="match status" value="1"/>
</dbReference>
<dbReference type="InterPro" id="IPR028939">
    <property type="entry name" value="P5C_Rdtase_cat_N"/>
</dbReference>
<dbReference type="SUPFAM" id="SSF51735">
    <property type="entry name" value="NAD(P)-binding Rossmann-fold domains"/>
    <property type="match status" value="1"/>
</dbReference>
<accession>A0A2T5C560</accession>
<feature type="domain" description="Pyrroline-5-carboxylate reductase catalytic N-terminal" evidence="1">
    <location>
        <begin position="4"/>
        <end position="90"/>
    </location>
</feature>
<keyword evidence="4" id="KW-1185">Reference proteome</keyword>
<sequence>MIQKVTLVGAGNLATQLGKALYKSGIDILQVYSRTKSSAELLAKQLGSQATNELHELNMQADLYIFALKDDALERILKQIDVRGKFIVHTAGSLPMRILQPYSDSYGVFYPLQTFSKQRDVAFEQIPMCLEAARPELLAELKKLAERLSGKVEEISSAQRQSLHLAAVFTNNFVNHFYHLSHQIVKKYGVDFELLKPLITETAAKVMEIDPFDAQTGPAKRFDEAIIQKHLNFLSDQPELQEIYSFVSKSIFEAHKSK</sequence>
<evidence type="ECO:0000313" key="4">
    <source>
        <dbReference type="Proteomes" id="UP000243525"/>
    </source>
</evidence>
<evidence type="ECO:0000259" key="1">
    <source>
        <dbReference type="Pfam" id="PF03807"/>
    </source>
</evidence>
<feature type="domain" description="DUF2520" evidence="2">
    <location>
        <begin position="126"/>
        <end position="250"/>
    </location>
</feature>
<evidence type="ECO:0000259" key="2">
    <source>
        <dbReference type="Pfam" id="PF10728"/>
    </source>
</evidence>
<organism evidence="3 4">
    <name type="scientific">Mangrovibacterium marinum</name>
    <dbReference type="NCBI Taxonomy" id="1639118"/>
    <lineage>
        <taxon>Bacteria</taxon>
        <taxon>Pseudomonadati</taxon>
        <taxon>Bacteroidota</taxon>
        <taxon>Bacteroidia</taxon>
        <taxon>Marinilabiliales</taxon>
        <taxon>Prolixibacteraceae</taxon>
        <taxon>Mangrovibacterium</taxon>
    </lineage>
</organism>
<dbReference type="OrthoDB" id="9810755at2"/>
<dbReference type="InterPro" id="IPR018931">
    <property type="entry name" value="DUF2520"/>
</dbReference>
<dbReference type="EMBL" id="QAAD01000003">
    <property type="protein sequence ID" value="PTN09977.1"/>
    <property type="molecule type" value="Genomic_DNA"/>
</dbReference>
<dbReference type="Proteomes" id="UP000243525">
    <property type="component" value="Unassembled WGS sequence"/>
</dbReference>
<dbReference type="Pfam" id="PF10728">
    <property type="entry name" value="DUF2520"/>
    <property type="match status" value="1"/>
</dbReference>
<name>A0A2T5C560_9BACT</name>
<reference evidence="3 4" key="1">
    <citation type="submission" date="2018-04" db="EMBL/GenBank/DDBJ databases">
        <title>Genomic Encyclopedia of Archaeal and Bacterial Type Strains, Phase II (KMG-II): from individual species to whole genera.</title>
        <authorList>
            <person name="Goeker M."/>
        </authorList>
    </citation>
    <scope>NUCLEOTIDE SEQUENCE [LARGE SCALE GENOMIC DNA]</scope>
    <source>
        <strain evidence="3 4">DSM 28823</strain>
    </source>
</reference>
<proteinExistence type="predicted"/>
<dbReference type="Gene3D" id="3.40.50.720">
    <property type="entry name" value="NAD(P)-binding Rossmann-like Domain"/>
    <property type="match status" value="1"/>
</dbReference>
<comment type="caution">
    <text evidence="3">The sequence shown here is derived from an EMBL/GenBank/DDBJ whole genome shotgun (WGS) entry which is preliminary data.</text>
</comment>
<dbReference type="Gene3D" id="1.10.1040.20">
    <property type="entry name" value="ProC-like, C-terminal domain"/>
    <property type="match status" value="1"/>
</dbReference>
<dbReference type="InterPro" id="IPR008927">
    <property type="entry name" value="6-PGluconate_DH-like_C_sf"/>
</dbReference>
<dbReference type="InterPro" id="IPR037108">
    <property type="entry name" value="TM1727-like_C_sf"/>
</dbReference>
<protein>
    <submittedName>
        <fullName evidence="3">Putative short-subunit dehydrogenase-like oxidoreductase (DUF2520 family)</fullName>
    </submittedName>
</protein>
<dbReference type="RefSeq" id="WP_107821350.1">
    <property type="nucleotide sequence ID" value="NZ_OY782574.1"/>
</dbReference>